<feature type="domain" description="SPW repeat-containing integral membrane" evidence="2">
    <location>
        <begin position="18"/>
        <end position="113"/>
    </location>
</feature>
<feature type="transmembrane region" description="Helical" evidence="1">
    <location>
        <begin position="72"/>
        <end position="93"/>
    </location>
</feature>
<gene>
    <name evidence="3" type="ORF">AQ490_15935</name>
</gene>
<dbReference type="OrthoDB" id="3638638at2"/>
<dbReference type="AlphaFoldDB" id="A0A0T6LYE7"/>
<feature type="transmembrane region" description="Helical" evidence="1">
    <location>
        <begin position="99"/>
        <end position="120"/>
    </location>
</feature>
<feature type="transmembrane region" description="Helical" evidence="1">
    <location>
        <begin position="47"/>
        <end position="65"/>
    </location>
</feature>
<name>A0A0T6LYE7_WENVI</name>
<accession>A0A0T6LYE7</accession>
<evidence type="ECO:0000313" key="3">
    <source>
        <dbReference type="EMBL" id="KRV50751.1"/>
    </source>
</evidence>
<evidence type="ECO:0000313" key="4">
    <source>
        <dbReference type="Proteomes" id="UP000050867"/>
    </source>
</evidence>
<keyword evidence="4" id="KW-1185">Reference proteome</keyword>
<dbReference type="EMBL" id="LLZU01000005">
    <property type="protein sequence ID" value="KRV50751.1"/>
    <property type="molecule type" value="Genomic_DNA"/>
</dbReference>
<evidence type="ECO:0000259" key="2">
    <source>
        <dbReference type="Pfam" id="PF03779"/>
    </source>
</evidence>
<keyword evidence="1" id="KW-0472">Membrane</keyword>
<organism evidence="3 4">
    <name type="scientific">Wenjunlia vitaminophila</name>
    <name type="common">Streptomyces vitaminophilus</name>
    <dbReference type="NCBI Taxonomy" id="76728"/>
    <lineage>
        <taxon>Bacteria</taxon>
        <taxon>Bacillati</taxon>
        <taxon>Actinomycetota</taxon>
        <taxon>Actinomycetes</taxon>
        <taxon>Kitasatosporales</taxon>
        <taxon>Streptomycetaceae</taxon>
        <taxon>Wenjunlia</taxon>
    </lineage>
</organism>
<dbReference type="eggNOG" id="ENOG5032UXB">
    <property type="taxonomic scope" value="Bacteria"/>
</dbReference>
<dbReference type="Pfam" id="PF03779">
    <property type="entry name" value="SPW"/>
    <property type="match status" value="1"/>
</dbReference>
<reference evidence="3 4" key="1">
    <citation type="submission" date="2015-10" db="EMBL/GenBank/DDBJ databases">
        <title>Draft genome sequence of pyrrolomycin-producing Streptomyces vitaminophilus.</title>
        <authorList>
            <person name="Graham D.E."/>
            <person name="Mahan K.M."/>
            <person name="Klingeman D.M."/>
            <person name="Hettich R.L."/>
            <person name="Parry R.J."/>
        </authorList>
    </citation>
    <scope>NUCLEOTIDE SEQUENCE [LARGE SCALE GENOMIC DNA]</scope>
    <source>
        <strain evidence="3 4">ATCC 31673</strain>
    </source>
</reference>
<proteinExistence type="predicted"/>
<dbReference type="STRING" id="76728.AQ490_15935"/>
<keyword evidence="1" id="KW-0812">Transmembrane</keyword>
<dbReference type="Proteomes" id="UP000050867">
    <property type="component" value="Unassembled WGS sequence"/>
</dbReference>
<feature type="transmembrane region" description="Helical" evidence="1">
    <location>
        <begin position="12"/>
        <end position="35"/>
    </location>
</feature>
<protein>
    <recommendedName>
        <fullName evidence="2">SPW repeat-containing integral membrane domain-containing protein</fullName>
    </recommendedName>
</protein>
<keyword evidence="1" id="KW-1133">Transmembrane helix</keyword>
<comment type="caution">
    <text evidence="3">The sequence shown here is derived from an EMBL/GenBank/DDBJ whole genome shotgun (WGS) entry which is preliminary data.</text>
</comment>
<sequence>MRAQYERAASTPVAQGIEGLSLLTGLYLAVSPWIVGFNGATTIRTNNLITGLALAVLAFGFGSVYERTRGMSMAAAAIGVWTIIAPFVVAGNVDTKRIIISNAIAGGVAVLLGFATAAVGRMRR</sequence>
<dbReference type="InterPro" id="IPR005530">
    <property type="entry name" value="SPW"/>
</dbReference>
<evidence type="ECO:0000256" key="1">
    <source>
        <dbReference type="SAM" id="Phobius"/>
    </source>
</evidence>